<protein>
    <recommendedName>
        <fullName evidence="4">Neuromedin U</fullName>
    </recommendedName>
</protein>
<gene>
    <name evidence="2" type="ORF">NCTC12126_01423</name>
</gene>
<name>A0A484X286_9ENTR</name>
<sequence length="329" mass="35878">MRYFFPCLVALLIPLSSGAATDDAIEKATNPLHLSTSVALQDYYTPELYGSDRHTNDTLFRMTTPVAANDLVPVPQILRMTVPLATRPQPGGGYATGLGDINLFDIFLLKQDGIKLGIGPLLTANSAAHDDTGTGKWQAGLSAIAIKSTPGWMAGTLVQWQTSVAGDSDRDDVQTGTFQPIMVLKMPEGWYLRTSGSGPGTWRPMTTPFPWGFGGGRAWSVGSKVVSAFLEPQWTVAHKGDYQPELTFFCWRQRCNVKKRPAFQRPTMSKRTFCYIKLPIQRAERIYLMMDFSASPISARLRTVFTPAASSAANFSSAVPLPPAIIAPA</sequence>
<accession>A0A484X286</accession>
<dbReference type="AlphaFoldDB" id="A0A484X286"/>
<feature type="chain" id="PRO_5019839603" description="Neuromedin U" evidence="1">
    <location>
        <begin position="20"/>
        <end position="329"/>
    </location>
</feature>
<reference evidence="2 3" key="1">
    <citation type="submission" date="2019-03" db="EMBL/GenBank/DDBJ databases">
        <authorList>
            <consortium name="Pathogen Informatics"/>
        </authorList>
    </citation>
    <scope>NUCLEOTIDE SEQUENCE [LARGE SCALE GENOMIC DNA]</scope>
    <source>
        <strain evidence="2 3">NCTC12126</strain>
    </source>
</reference>
<evidence type="ECO:0008006" key="4">
    <source>
        <dbReference type="Google" id="ProtNLM"/>
    </source>
</evidence>
<dbReference type="Proteomes" id="UP000351155">
    <property type="component" value="Unassembled WGS sequence"/>
</dbReference>
<proteinExistence type="predicted"/>
<organism evidence="2 3">
    <name type="scientific">Enterobacter cancerogenus</name>
    <dbReference type="NCBI Taxonomy" id="69218"/>
    <lineage>
        <taxon>Bacteria</taxon>
        <taxon>Pseudomonadati</taxon>
        <taxon>Pseudomonadota</taxon>
        <taxon>Gammaproteobacteria</taxon>
        <taxon>Enterobacterales</taxon>
        <taxon>Enterobacteriaceae</taxon>
        <taxon>Enterobacter</taxon>
        <taxon>Enterobacter cloacae complex</taxon>
    </lineage>
</organism>
<dbReference type="EMBL" id="CAADIW010000007">
    <property type="protein sequence ID" value="VFS16615.1"/>
    <property type="molecule type" value="Genomic_DNA"/>
</dbReference>
<evidence type="ECO:0000256" key="1">
    <source>
        <dbReference type="SAM" id="SignalP"/>
    </source>
</evidence>
<feature type="signal peptide" evidence="1">
    <location>
        <begin position="1"/>
        <end position="19"/>
    </location>
</feature>
<keyword evidence="1" id="KW-0732">Signal</keyword>
<evidence type="ECO:0000313" key="3">
    <source>
        <dbReference type="Proteomes" id="UP000351155"/>
    </source>
</evidence>
<evidence type="ECO:0000313" key="2">
    <source>
        <dbReference type="EMBL" id="VFS16615.1"/>
    </source>
</evidence>